<dbReference type="SUPFAM" id="SSF51679">
    <property type="entry name" value="Bacterial luciferase-like"/>
    <property type="match status" value="1"/>
</dbReference>
<evidence type="ECO:0000256" key="1">
    <source>
        <dbReference type="ARBA" id="ARBA00023002"/>
    </source>
</evidence>
<name>A0ABV5S8J7_9ACTN</name>
<dbReference type="CDD" id="cd01097">
    <property type="entry name" value="Tetrahydromethanopterin_reductase"/>
    <property type="match status" value="1"/>
</dbReference>
<dbReference type="PANTHER" id="PTHR43244">
    <property type="match status" value="1"/>
</dbReference>
<comment type="caution">
    <text evidence="3">The sequence shown here is derived from an EMBL/GenBank/DDBJ whole genome shotgun (WGS) entry which is preliminary data.</text>
</comment>
<evidence type="ECO:0000313" key="3">
    <source>
        <dbReference type="EMBL" id="MFB9627935.1"/>
    </source>
</evidence>
<gene>
    <name evidence="3" type="ORF">ACFFSA_33045</name>
</gene>
<dbReference type="PANTHER" id="PTHR43244:SF1">
    <property type="entry name" value="5,10-METHYLENETETRAHYDROMETHANOPTERIN REDUCTASE"/>
    <property type="match status" value="1"/>
</dbReference>
<dbReference type="InterPro" id="IPR050564">
    <property type="entry name" value="F420-G6PD/mer"/>
</dbReference>
<dbReference type="Pfam" id="PF00296">
    <property type="entry name" value="Bac_luciferase"/>
    <property type="match status" value="1"/>
</dbReference>
<evidence type="ECO:0000259" key="2">
    <source>
        <dbReference type="Pfam" id="PF00296"/>
    </source>
</evidence>
<dbReference type="Proteomes" id="UP001589532">
    <property type="component" value="Unassembled WGS sequence"/>
</dbReference>
<protein>
    <submittedName>
        <fullName evidence="3">LLM class flavin-dependent oxidoreductase</fullName>
    </submittedName>
</protein>
<dbReference type="RefSeq" id="WP_378520950.1">
    <property type="nucleotide sequence ID" value="NZ_JBHMBW010000037.1"/>
</dbReference>
<dbReference type="InterPro" id="IPR011251">
    <property type="entry name" value="Luciferase-like_dom"/>
</dbReference>
<dbReference type="Gene3D" id="3.20.20.30">
    <property type="entry name" value="Luciferase-like domain"/>
    <property type="match status" value="1"/>
</dbReference>
<sequence>MALSRAHALWQGQSTLIEPHQGFTYAAGAGFRSPVGFGVTLMPLRHPYEAALQARSVAMTTGHPVVAGFGPGPAIFQENMLGRPYPSQLTAVREYVTVVRGLLGGGAIDFRGEYFGYRGILPPAVAPKVEIGLGVLRRGMARLAGEVADVAVTWLTPAAWLADTIMPALREGAKAAGRDMPRVAAMVPVALRRPDRTPAEQALASNAMHLQAPHYIDMLRKAGVGVTGKNTAADAAALVEGGAFVSGDVEQVLTGLKEFEQAGADEIILNLTGVYNLQGPDETTNELKSLLGALTGQKLR</sequence>
<evidence type="ECO:0000313" key="4">
    <source>
        <dbReference type="Proteomes" id="UP001589532"/>
    </source>
</evidence>
<keyword evidence="4" id="KW-1185">Reference proteome</keyword>
<reference evidence="3 4" key="1">
    <citation type="submission" date="2024-09" db="EMBL/GenBank/DDBJ databases">
        <authorList>
            <person name="Sun Q."/>
            <person name="Mori K."/>
        </authorList>
    </citation>
    <scope>NUCLEOTIDE SEQUENCE [LARGE SCALE GENOMIC DNA]</scope>
    <source>
        <strain evidence="3 4">JCM 3143</strain>
    </source>
</reference>
<accession>A0ABV5S8J7</accession>
<proteinExistence type="predicted"/>
<feature type="domain" description="Luciferase-like" evidence="2">
    <location>
        <begin position="8"/>
        <end position="266"/>
    </location>
</feature>
<organism evidence="3 4">
    <name type="scientific">Nonomuraea helvata</name>
    <dbReference type="NCBI Taxonomy" id="37484"/>
    <lineage>
        <taxon>Bacteria</taxon>
        <taxon>Bacillati</taxon>
        <taxon>Actinomycetota</taxon>
        <taxon>Actinomycetes</taxon>
        <taxon>Streptosporangiales</taxon>
        <taxon>Streptosporangiaceae</taxon>
        <taxon>Nonomuraea</taxon>
    </lineage>
</organism>
<keyword evidence="1" id="KW-0560">Oxidoreductase</keyword>
<dbReference type="EMBL" id="JBHMBW010000037">
    <property type="protein sequence ID" value="MFB9627935.1"/>
    <property type="molecule type" value="Genomic_DNA"/>
</dbReference>
<dbReference type="InterPro" id="IPR036661">
    <property type="entry name" value="Luciferase-like_sf"/>
</dbReference>